<sequence>MKPSPIQASGFPDTSANPIPLSHPSTDEAELAAVAEVFASGWMAGQGPHGTMLEEGFKKLTGRAYAIAVNNCTAGLHLALAGLGLGAGDEVLVADYSFPATGHAVLYCGATPVFVDVREDTGTMDPKLLEEAITPRTKGILAVDALGTPADWNELQEIADRHGLFLVEDAACSAGAEYDGRPCGSFGDVAVFSLHARKGITCGEGGVIVTDDPELAASVRAASCFGMESAFSRQSAGTLALPTFAAIGYNYKLSDVLAAVAVVQLGKLDAFLDRRRALAVRYGELLSAVPGIEAPVVPPDRLSAWQTYAVTVTEPLDRDAIAMALRARGVGSTIGTYAMHLQPVYGPAPAGCPSSQRLFERQLALPMYVGLTDDQQDLVVQILSSIVAGDTVPDAETVTTA</sequence>
<dbReference type="GO" id="GO:0000271">
    <property type="term" value="P:polysaccharide biosynthetic process"/>
    <property type="evidence" value="ECO:0007669"/>
    <property type="project" value="TreeGrafter"/>
</dbReference>
<protein>
    <submittedName>
        <fullName evidence="6">dTDP-4-amino-4,6-dideoxygalactose transaminase</fullName>
    </submittedName>
</protein>
<evidence type="ECO:0000256" key="5">
    <source>
        <dbReference type="SAM" id="MobiDB-lite"/>
    </source>
</evidence>
<reference evidence="6 7" key="1">
    <citation type="submission" date="2020-07" db="EMBL/GenBank/DDBJ databases">
        <title>Sequencing the genomes of 1000 actinobacteria strains.</title>
        <authorList>
            <person name="Klenk H.-P."/>
        </authorList>
    </citation>
    <scope>NUCLEOTIDE SEQUENCE [LARGE SCALE GENOMIC DNA]</scope>
    <source>
        <strain evidence="6 7">DSM 23987</strain>
    </source>
</reference>
<dbReference type="InterPro" id="IPR015424">
    <property type="entry name" value="PyrdxlP-dep_Trfase"/>
</dbReference>
<dbReference type="GO" id="GO:0030170">
    <property type="term" value="F:pyridoxal phosphate binding"/>
    <property type="evidence" value="ECO:0007669"/>
    <property type="project" value="TreeGrafter"/>
</dbReference>
<dbReference type="Gene3D" id="3.90.1150.10">
    <property type="entry name" value="Aspartate Aminotransferase, domain 1"/>
    <property type="match status" value="1"/>
</dbReference>
<evidence type="ECO:0000256" key="2">
    <source>
        <dbReference type="PIRSR" id="PIRSR000390-1"/>
    </source>
</evidence>
<evidence type="ECO:0000313" key="6">
    <source>
        <dbReference type="EMBL" id="NYG07103.1"/>
    </source>
</evidence>
<evidence type="ECO:0000313" key="7">
    <source>
        <dbReference type="Proteomes" id="UP000573599"/>
    </source>
</evidence>
<dbReference type="Pfam" id="PF01041">
    <property type="entry name" value="DegT_DnrJ_EryC1"/>
    <property type="match status" value="1"/>
</dbReference>
<dbReference type="CDD" id="cd00616">
    <property type="entry name" value="AHBA_syn"/>
    <property type="match status" value="1"/>
</dbReference>
<keyword evidence="3 4" id="KW-0663">Pyridoxal phosphate</keyword>
<feature type="active site" description="Proton acceptor" evidence="2">
    <location>
        <position position="198"/>
    </location>
</feature>
<comment type="similarity">
    <text evidence="4">Belongs to the DegT/DnrJ/EryC1 family.</text>
</comment>
<evidence type="ECO:0000256" key="1">
    <source>
        <dbReference type="ARBA" id="ARBA00001933"/>
    </source>
</evidence>
<dbReference type="EMBL" id="JACCAB010000001">
    <property type="protein sequence ID" value="NYG07103.1"/>
    <property type="molecule type" value="Genomic_DNA"/>
</dbReference>
<accession>A0A852WD61</accession>
<dbReference type="Gene3D" id="3.40.640.10">
    <property type="entry name" value="Type I PLP-dependent aspartate aminotransferase-like (Major domain)"/>
    <property type="match status" value="1"/>
</dbReference>
<evidence type="ECO:0000256" key="4">
    <source>
        <dbReference type="RuleBase" id="RU004508"/>
    </source>
</evidence>
<comment type="caution">
    <text evidence="6">The sequence shown here is derived from an EMBL/GenBank/DDBJ whole genome shotgun (WGS) entry which is preliminary data.</text>
</comment>
<dbReference type="PANTHER" id="PTHR30244:SF34">
    <property type="entry name" value="DTDP-4-AMINO-4,6-DIDEOXYGALACTOSE TRANSAMINASE"/>
    <property type="match status" value="1"/>
</dbReference>
<dbReference type="InterPro" id="IPR015421">
    <property type="entry name" value="PyrdxlP-dep_Trfase_major"/>
</dbReference>
<dbReference type="RefSeq" id="WP_179421493.1">
    <property type="nucleotide sequence ID" value="NZ_JACCAB010000001.1"/>
</dbReference>
<keyword evidence="7" id="KW-1185">Reference proteome</keyword>
<comment type="cofactor">
    <cofactor evidence="1">
        <name>pyridoxal 5'-phosphate</name>
        <dbReference type="ChEBI" id="CHEBI:597326"/>
    </cofactor>
</comment>
<proteinExistence type="inferred from homology"/>
<dbReference type="GO" id="GO:0008483">
    <property type="term" value="F:transaminase activity"/>
    <property type="evidence" value="ECO:0007669"/>
    <property type="project" value="TreeGrafter"/>
</dbReference>
<evidence type="ECO:0000256" key="3">
    <source>
        <dbReference type="PIRSR" id="PIRSR000390-2"/>
    </source>
</evidence>
<name>A0A852WD61_9MICO</name>
<dbReference type="PIRSF" id="PIRSF000390">
    <property type="entry name" value="PLP_StrS"/>
    <property type="match status" value="1"/>
</dbReference>
<dbReference type="InterPro" id="IPR015422">
    <property type="entry name" value="PyrdxlP-dep_Trfase_small"/>
</dbReference>
<feature type="modified residue" description="N6-(pyridoxal phosphate)lysine" evidence="3">
    <location>
        <position position="198"/>
    </location>
</feature>
<dbReference type="AlphaFoldDB" id="A0A852WD61"/>
<dbReference type="Proteomes" id="UP000573599">
    <property type="component" value="Unassembled WGS sequence"/>
</dbReference>
<organism evidence="6 7">
    <name type="scientific">Pedococcus badiiscoriae</name>
    <dbReference type="NCBI Taxonomy" id="642776"/>
    <lineage>
        <taxon>Bacteria</taxon>
        <taxon>Bacillati</taxon>
        <taxon>Actinomycetota</taxon>
        <taxon>Actinomycetes</taxon>
        <taxon>Micrococcales</taxon>
        <taxon>Intrasporangiaceae</taxon>
        <taxon>Pedococcus</taxon>
    </lineage>
</organism>
<feature type="region of interest" description="Disordered" evidence="5">
    <location>
        <begin position="1"/>
        <end position="24"/>
    </location>
</feature>
<dbReference type="PANTHER" id="PTHR30244">
    <property type="entry name" value="TRANSAMINASE"/>
    <property type="match status" value="1"/>
</dbReference>
<dbReference type="InterPro" id="IPR000653">
    <property type="entry name" value="DegT/StrS_aminotransferase"/>
</dbReference>
<dbReference type="SUPFAM" id="SSF53383">
    <property type="entry name" value="PLP-dependent transferases"/>
    <property type="match status" value="1"/>
</dbReference>
<gene>
    <name evidence="6" type="ORF">BJ986_001590</name>
</gene>